<keyword evidence="4 10" id="KW-0396">Initiation factor</keyword>
<dbReference type="Proteomes" id="UP000230066">
    <property type="component" value="Unassembled WGS sequence"/>
</dbReference>
<gene>
    <name evidence="10" type="ORF">D915_002679</name>
</gene>
<comment type="subcellular location">
    <subcellularLocation>
        <location evidence="1">Cytoplasm</location>
        <location evidence="1">Cytosol</location>
    </subcellularLocation>
</comment>
<evidence type="ECO:0000256" key="3">
    <source>
        <dbReference type="ARBA" id="ARBA00022490"/>
    </source>
</evidence>
<dbReference type="PANTHER" id="PTHR45859:SF1">
    <property type="entry name" value="TRANSLATION INITIATION FACTOR EIF-2B SUBUNIT BETA"/>
    <property type="match status" value="1"/>
</dbReference>
<evidence type="ECO:0000256" key="2">
    <source>
        <dbReference type="ARBA" id="ARBA00007251"/>
    </source>
</evidence>
<dbReference type="InterPro" id="IPR037171">
    <property type="entry name" value="NagB/RpiA_transferase-like"/>
</dbReference>
<evidence type="ECO:0000313" key="10">
    <source>
        <dbReference type="EMBL" id="THD26285.1"/>
    </source>
</evidence>
<comment type="caution">
    <text evidence="10">The sequence shown here is derived from an EMBL/GenBank/DDBJ whole genome shotgun (WGS) entry which is preliminary data.</text>
</comment>
<dbReference type="AlphaFoldDB" id="A0A4E0RGU9"/>
<reference evidence="10" key="1">
    <citation type="submission" date="2019-03" db="EMBL/GenBank/DDBJ databases">
        <title>Improved annotation for the trematode Fasciola hepatica.</title>
        <authorList>
            <person name="Choi Y.-J."/>
            <person name="Martin J."/>
            <person name="Mitreva M."/>
        </authorList>
    </citation>
    <scope>NUCLEOTIDE SEQUENCE [LARGE SCALE GENOMIC DNA]</scope>
</reference>
<dbReference type="InterPro" id="IPR051855">
    <property type="entry name" value="eIF2B_beta_subunit"/>
</dbReference>
<evidence type="ECO:0000256" key="8">
    <source>
        <dbReference type="ARBA" id="ARBA00046432"/>
    </source>
</evidence>
<dbReference type="EMBL" id="JXXN02000793">
    <property type="protein sequence ID" value="THD26285.1"/>
    <property type="molecule type" value="Genomic_DNA"/>
</dbReference>
<dbReference type="GO" id="GO:0005829">
    <property type="term" value="C:cytosol"/>
    <property type="evidence" value="ECO:0007669"/>
    <property type="project" value="UniProtKB-SubCell"/>
</dbReference>
<dbReference type="SUPFAM" id="SSF100950">
    <property type="entry name" value="NagB/RpiA/CoA transferase-like"/>
    <property type="match status" value="1"/>
</dbReference>
<dbReference type="InterPro" id="IPR000649">
    <property type="entry name" value="IF-2B-related"/>
</dbReference>
<keyword evidence="11" id="KW-1185">Reference proteome</keyword>
<evidence type="ECO:0000256" key="5">
    <source>
        <dbReference type="ARBA" id="ARBA00022917"/>
    </source>
</evidence>
<keyword evidence="3" id="KW-0963">Cytoplasm</keyword>
<keyword evidence="5" id="KW-0648">Protein biosynthesis</keyword>
<evidence type="ECO:0000256" key="4">
    <source>
        <dbReference type="ARBA" id="ARBA00022540"/>
    </source>
</evidence>
<accession>A0A4E0RGU9</accession>
<comment type="subunit">
    <text evidence="8">Component of the translation initiation factor 2B (eIF2B) complex which is a heterodecamer of two sets of five different subunits: alpha, beta, gamma, delta and epsilon. Subunits alpha, beta and delta comprise a regulatory subcomplex and subunits epsilon and gamma comprise a catalytic subcomplex. Within the complex, the hexameric regulatory complex resides at the center, with the two heterodimeric catalytic subcomplexes bound on opposite sides.</text>
</comment>
<dbReference type="Pfam" id="PF01008">
    <property type="entry name" value="IF-2B"/>
    <property type="match status" value="1"/>
</dbReference>
<dbReference type="PANTHER" id="PTHR45859">
    <property type="entry name" value="TRANSLATION INITIATION FACTOR EIF-2B SUBUNIT BETA"/>
    <property type="match status" value="1"/>
</dbReference>
<dbReference type="InterPro" id="IPR042529">
    <property type="entry name" value="IF_2B-like_C"/>
</dbReference>
<dbReference type="GO" id="GO:0003743">
    <property type="term" value="F:translation initiation factor activity"/>
    <property type="evidence" value="ECO:0007669"/>
    <property type="project" value="UniProtKB-KW"/>
</dbReference>
<evidence type="ECO:0000256" key="6">
    <source>
        <dbReference type="ARBA" id="ARBA00044122"/>
    </source>
</evidence>
<evidence type="ECO:0000256" key="1">
    <source>
        <dbReference type="ARBA" id="ARBA00004514"/>
    </source>
</evidence>
<comment type="similarity">
    <text evidence="2 9">Belongs to the eIF-2B alpha/beta/delta subunits family.</text>
</comment>
<evidence type="ECO:0000256" key="7">
    <source>
        <dbReference type="ARBA" id="ARBA00044228"/>
    </source>
</evidence>
<dbReference type="Gene3D" id="3.40.50.10470">
    <property type="entry name" value="Translation initiation factor eif-2b, domain 2"/>
    <property type="match status" value="1"/>
</dbReference>
<sequence length="362" mass="40132">MPQVAPIQEPSYKVVLSAFESLRSVIIEGKWFDLKDLIALLLEETTNSLRSCEEITPALHIALRIIKIAREEALNSFIQNRLFASGDTTYETVHKEEILDPIVSAIDELIIDIKSCSENISDLSLNFIHSDETILTCGFSHQVYQFLRRASEKKRIFKVIVCEGFPENMGHKLAEDLTKDGISVILVPDTHSFAMMSRVNKVTTSIILSSQVIIGCDAVYPDGTLKAPVGTYSVMLAAKHFSTPTYVCLPQYKISPISCRSSSRSNPPFRIFPTADPSNPSLDWLDSPAKILPPHDPVVISGGLAQRAPSVGPVVWNPRWEIIPAGFVSLFLTNLGSHAPSYLYALGRELFHHLDVQAVSSW</sequence>
<evidence type="ECO:0000256" key="9">
    <source>
        <dbReference type="RuleBase" id="RU003814"/>
    </source>
</evidence>
<evidence type="ECO:0000313" key="11">
    <source>
        <dbReference type="Proteomes" id="UP000230066"/>
    </source>
</evidence>
<dbReference type="GO" id="GO:0005085">
    <property type="term" value="F:guanyl-nucleotide exchange factor activity"/>
    <property type="evidence" value="ECO:0007669"/>
    <property type="project" value="TreeGrafter"/>
</dbReference>
<proteinExistence type="inferred from homology"/>
<organism evidence="10 11">
    <name type="scientific">Fasciola hepatica</name>
    <name type="common">Liver fluke</name>
    <dbReference type="NCBI Taxonomy" id="6192"/>
    <lineage>
        <taxon>Eukaryota</taxon>
        <taxon>Metazoa</taxon>
        <taxon>Spiralia</taxon>
        <taxon>Lophotrochozoa</taxon>
        <taxon>Platyhelminthes</taxon>
        <taxon>Trematoda</taxon>
        <taxon>Digenea</taxon>
        <taxon>Plagiorchiida</taxon>
        <taxon>Echinostomata</taxon>
        <taxon>Echinostomatoidea</taxon>
        <taxon>Fasciolidae</taxon>
        <taxon>Fasciola</taxon>
    </lineage>
</organism>
<protein>
    <recommendedName>
        <fullName evidence="6">Translation initiation factor eIF2B subunit beta</fullName>
    </recommendedName>
    <alternativeName>
        <fullName evidence="7">eIF2B GDP-GTP exchange factor subunit beta</fullName>
    </alternativeName>
</protein>
<name>A0A4E0RGU9_FASHE</name>
<dbReference type="GO" id="GO:0005851">
    <property type="term" value="C:eukaryotic translation initiation factor 2B complex"/>
    <property type="evidence" value="ECO:0007669"/>
    <property type="project" value="TreeGrafter"/>
</dbReference>